<gene>
    <name evidence="1" type="ORF">I6H47_15210</name>
</gene>
<protein>
    <recommendedName>
        <fullName evidence="3">DUF559 domain-containing protein</fullName>
    </recommendedName>
</protein>
<dbReference type="InterPro" id="IPR011335">
    <property type="entry name" value="Restrct_endonuc-II-like"/>
</dbReference>
<dbReference type="SUPFAM" id="SSF52980">
    <property type="entry name" value="Restriction endonuclease-like"/>
    <property type="match status" value="1"/>
</dbReference>
<dbReference type="AlphaFoldDB" id="A0A7T3ZYT2"/>
<dbReference type="EMBL" id="CP065989">
    <property type="protein sequence ID" value="QQB14101.1"/>
    <property type="molecule type" value="Genomic_DNA"/>
</dbReference>
<proteinExistence type="predicted"/>
<evidence type="ECO:0000313" key="2">
    <source>
        <dbReference type="Proteomes" id="UP000595374"/>
    </source>
</evidence>
<evidence type="ECO:0008006" key="3">
    <source>
        <dbReference type="Google" id="ProtNLM"/>
    </source>
</evidence>
<evidence type="ECO:0000313" key="1">
    <source>
        <dbReference type="EMBL" id="QQB14101.1"/>
    </source>
</evidence>
<dbReference type="Proteomes" id="UP000595374">
    <property type="component" value="Chromosome"/>
</dbReference>
<accession>A0A7T3ZYT2</accession>
<sequence length="268" mass="30600">MRDVLARAKVLIRTRADVVNGRSGESGRHDVEVFSHLSAALLWDFTIVKMDKPFVEVIRTSTNKRHAHLFIRRRDVPPGQIDRLGDVALTTRERTLIDVARDCDLDISVPMLDDALRRHVVTPDGLRDAAAKCRETRGRFRVAAALDLADPRRESPGESISAVRLHEVGLTGFEPQVEIADAHGRFVARVDFLHAASKTILEFDGRIKYTIDDTDPRHAFDRERERERQLRALGYTVVRIFWKDLWRRRPFTDLARLVSARTPAAPTR</sequence>
<name>A0A7T3ZYT2_9MICO</name>
<reference evidence="1 2" key="1">
    <citation type="submission" date="2020-12" db="EMBL/GenBank/DDBJ databases">
        <title>FDA dAtabase for Regulatory Grade micrObial Sequences (FDA-ARGOS): Supporting development and validation of Infectious Disease Dx tests.</title>
        <authorList>
            <person name="Sproer C."/>
            <person name="Gronow S."/>
            <person name="Severitt S."/>
            <person name="Schroder I."/>
            <person name="Tallon L."/>
            <person name="Sadzewicz L."/>
            <person name="Zhao X."/>
            <person name="Boylan J."/>
            <person name="Ott S."/>
            <person name="Bowen H."/>
            <person name="Vavikolanu K."/>
            <person name="Mehta A."/>
            <person name="Aluvathingal J."/>
            <person name="Nadendla S."/>
            <person name="Lowell S."/>
            <person name="Myers T."/>
            <person name="Yan Y."/>
            <person name="Sichtig H."/>
        </authorList>
    </citation>
    <scope>NUCLEOTIDE SEQUENCE [LARGE SCALE GENOMIC DNA]</scope>
    <source>
        <strain evidence="1 2">FDAARGOS_990</strain>
    </source>
</reference>
<organism evidence="1 2">
    <name type="scientific">Brevibacterium casei</name>
    <dbReference type="NCBI Taxonomy" id="33889"/>
    <lineage>
        <taxon>Bacteria</taxon>
        <taxon>Bacillati</taxon>
        <taxon>Actinomycetota</taxon>
        <taxon>Actinomycetes</taxon>
        <taxon>Micrococcales</taxon>
        <taxon>Brevibacteriaceae</taxon>
        <taxon>Brevibacterium</taxon>
    </lineage>
</organism>